<keyword evidence="2" id="KW-1185">Reference proteome</keyword>
<organism evidence="1 2">
    <name type="scientific">Naganishia cerealis</name>
    <dbReference type="NCBI Taxonomy" id="610337"/>
    <lineage>
        <taxon>Eukaryota</taxon>
        <taxon>Fungi</taxon>
        <taxon>Dikarya</taxon>
        <taxon>Basidiomycota</taxon>
        <taxon>Agaricomycotina</taxon>
        <taxon>Tremellomycetes</taxon>
        <taxon>Filobasidiales</taxon>
        <taxon>Filobasidiaceae</taxon>
        <taxon>Naganishia</taxon>
    </lineage>
</organism>
<protein>
    <submittedName>
        <fullName evidence="1">Uncharacterized protein</fullName>
    </submittedName>
</protein>
<sequence length="596" mass="67775">MKSLERVLGPERYLRIRNTSVLMVGAGGIGCELLKNLILCGFGTIHAVDLDTITLSNLNRQFLFRQKDIDQSKSLTVVKAVQNFNYNDCKLEGHHGNIMDTEKFPIEWWDQFSYIFNALDNLEARRYVNKMALFLRKPLMESGTTGFDGQIQPIFPYVTECFECQPKVTPKTYPVCTIRSTPSQPIHCITWAKEFLYHQLFDELEDKTQDQRRQLESETLDRQEIDNLLRESNELAELRRMVLEPGSQFAQELIHKIFQVDIERLVNIESLWRTRKVPEPLDLLELQHELDALLQEPRSQTILVKDTSTWTLLENLYVLIRALESLQKRISSGEESCVPFDKDDEDSLNFVVAAANLRSVVFHIDPKTKFDIKQIAGNIIPAIATTNAIISGFLVLASLPFYDQEPRSRGDFGPVPQTSSTVFTSIRPNKYVTAAALSQPSPLCPACSLSARGILHVSQKDAPTLGQLVEIIKKKYGYEDIALILGKAKLIYDVDFDDNVDRSVLEVAGFVSGELLQVQDDNDELENLEFYISLGDKNELPELVLRQKVKEKEKVKENEENGTGELNNGALEPVEIIDDEVEEPPTKRQKILDIID</sequence>
<reference evidence="1" key="1">
    <citation type="submission" date="2023-04" db="EMBL/GenBank/DDBJ databases">
        <title>Draft Genome sequencing of Naganishia species isolated from polar environments using Oxford Nanopore Technology.</title>
        <authorList>
            <person name="Leo P."/>
            <person name="Venkateswaran K."/>
        </authorList>
    </citation>
    <scope>NUCLEOTIDE SEQUENCE</scope>
    <source>
        <strain evidence="1">MNA-CCFEE 5261</strain>
    </source>
</reference>
<comment type="caution">
    <text evidence="1">The sequence shown here is derived from an EMBL/GenBank/DDBJ whole genome shotgun (WGS) entry which is preliminary data.</text>
</comment>
<accession>A0ACC2VC29</accession>
<evidence type="ECO:0000313" key="1">
    <source>
        <dbReference type="EMBL" id="KAJ9096940.1"/>
    </source>
</evidence>
<gene>
    <name evidence="1" type="ORF">QFC19_007039</name>
</gene>
<dbReference type="EMBL" id="JASBWR010000090">
    <property type="protein sequence ID" value="KAJ9096940.1"/>
    <property type="molecule type" value="Genomic_DNA"/>
</dbReference>
<name>A0ACC2VC29_9TREE</name>
<evidence type="ECO:0000313" key="2">
    <source>
        <dbReference type="Proteomes" id="UP001241377"/>
    </source>
</evidence>
<proteinExistence type="predicted"/>
<dbReference type="Proteomes" id="UP001241377">
    <property type="component" value="Unassembled WGS sequence"/>
</dbReference>